<keyword evidence="3" id="KW-1185">Reference proteome</keyword>
<dbReference type="GO" id="GO:0016491">
    <property type="term" value="F:oxidoreductase activity"/>
    <property type="evidence" value="ECO:0007669"/>
    <property type="project" value="InterPro"/>
</dbReference>
<dbReference type="InterPro" id="IPR013766">
    <property type="entry name" value="Thioredoxin_domain"/>
</dbReference>
<accession>A0A1M5F5D7</accession>
<reference evidence="2 3" key="1">
    <citation type="submission" date="2016-11" db="EMBL/GenBank/DDBJ databases">
        <authorList>
            <person name="Jaros S."/>
            <person name="Januszkiewicz K."/>
            <person name="Wedrychowicz H."/>
        </authorList>
    </citation>
    <scope>NUCLEOTIDE SEQUENCE [LARGE SCALE GENOMIC DNA]</scope>
    <source>
        <strain evidence="2 3">DSM 18119</strain>
    </source>
</reference>
<dbReference type="Pfam" id="PF00578">
    <property type="entry name" value="AhpC-TSA"/>
    <property type="match status" value="1"/>
</dbReference>
<dbReference type="STRING" id="1121884.SAMN02745131_03719"/>
<dbReference type="InterPro" id="IPR036249">
    <property type="entry name" value="Thioredoxin-like_sf"/>
</dbReference>
<evidence type="ECO:0000259" key="1">
    <source>
        <dbReference type="PROSITE" id="PS51352"/>
    </source>
</evidence>
<protein>
    <submittedName>
        <fullName evidence="2">AhpC/TSA family protein</fullName>
    </submittedName>
</protein>
<feature type="domain" description="Thioredoxin" evidence="1">
    <location>
        <begin position="42"/>
        <end position="202"/>
    </location>
</feature>
<dbReference type="AlphaFoldDB" id="A0A1M5F5D7"/>
<proteinExistence type="predicted"/>
<dbReference type="GO" id="GO:0016209">
    <property type="term" value="F:antioxidant activity"/>
    <property type="evidence" value="ECO:0007669"/>
    <property type="project" value="InterPro"/>
</dbReference>
<dbReference type="EMBL" id="FQUU01000021">
    <property type="protein sequence ID" value="SHF86302.1"/>
    <property type="molecule type" value="Genomic_DNA"/>
</dbReference>
<name>A0A1M5F5D7_9BACT</name>
<dbReference type="PROSITE" id="PS51352">
    <property type="entry name" value="THIOREDOXIN_2"/>
    <property type="match status" value="1"/>
</dbReference>
<evidence type="ECO:0000313" key="3">
    <source>
        <dbReference type="Proteomes" id="UP000184048"/>
    </source>
</evidence>
<dbReference type="Gene3D" id="3.40.30.10">
    <property type="entry name" value="Glutaredoxin"/>
    <property type="match status" value="1"/>
</dbReference>
<sequence>MEFLKKQPAQISGLESFFDICYMFATSILITPGMKNWIFNLLLLCLTIPGFAQQDSITPPYKRFSSLPPLQVLLGDSTTIYTKKDVPSKKPVLVMIFSPECSHCQHETEEILAHKAQLKDVEILMVTFHPLWQMNEFVENYKLKEQANIVVGKDIYLLLPGFYAFHNLPFHALYDKKGELLKVFEGSMDIEKIIEAFKDQTN</sequence>
<dbReference type="InterPro" id="IPR000866">
    <property type="entry name" value="AhpC/TSA"/>
</dbReference>
<organism evidence="2 3">
    <name type="scientific">Flavisolibacter ginsengisoli DSM 18119</name>
    <dbReference type="NCBI Taxonomy" id="1121884"/>
    <lineage>
        <taxon>Bacteria</taxon>
        <taxon>Pseudomonadati</taxon>
        <taxon>Bacteroidota</taxon>
        <taxon>Chitinophagia</taxon>
        <taxon>Chitinophagales</taxon>
        <taxon>Chitinophagaceae</taxon>
        <taxon>Flavisolibacter</taxon>
    </lineage>
</organism>
<dbReference type="Proteomes" id="UP000184048">
    <property type="component" value="Unassembled WGS sequence"/>
</dbReference>
<gene>
    <name evidence="2" type="ORF">SAMN02745131_03719</name>
</gene>
<evidence type="ECO:0000313" key="2">
    <source>
        <dbReference type="EMBL" id="SHF86302.1"/>
    </source>
</evidence>
<dbReference type="OrthoDB" id="662072at2"/>
<dbReference type="SUPFAM" id="SSF52833">
    <property type="entry name" value="Thioredoxin-like"/>
    <property type="match status" value="1"/>
</dbReference>